<comment type="caution">
    <text evidence="1">The sequence shown here is derived from an EMBL/GenBank/DDBJ whole genome shotgun (WGS) entry which is preliminary data.</text>
</comment>
<gene>
    <name evidence="1" type="ORF">ACFOD7_11645</name>
</gene>
<dbReference type="RefSeq" id="WP_207471105.1">
    <property type="nucleotide sequence ID" value="NZ_JAFNAW010000061.1"/>
</dbReference>
<keyword evidence="2" id="KW-1185">Reference proteome</keyword>
<name>A0ABV7IDM2_9RHOB</name>
<accession>A0ABV7IDM2</accession>
<reference evidence="2" key="1">
    <citation type="journal article" date="2019" name="Int. J. Syst. Evol. Microbiol.">
        <title>The Global Catalogue of Microorganisms (GCM) 10K type strain sequencing project: providing services to taxonomists for standard genome sequencing and annotation.</title>
        <authorList>
            <consortium name="The Broad Institute Genomics Platform"/>
            <consortium name="The Broad Institute Genome Sequencing Center for Infectious Disease"/>
            <person name="Wu L."/>
            <person name="Ma J."/>
        </authorList>
    </citation>
    <scope>NUCLEOTIDE SEQUENCE [LARGE SCALE GENOMIC DNA]</scope>
    <source>
        <strain evidence="2">KCTC 52239</strain>
    </source>
</reference>
<proteinExistence type="predicted"/>
<evidence type="ECO:0000313" key="1">
    <source>
        <dbReference type="EMBL" id="MFC3168702.1"/>
    </source>
</evidence>
<sequence length="106" mass="11928">MEPKKPHPTYDSPHGPVKDFVRFIAEADSPVCEDPFNVQVERARRSLQDGEDFLVDMGDGSGPRLASVVLEEVANPETWALMLARINRNIERAMIAEDGNQWPKQP</sequence>
<evidence type="ECO:0000313" key="2">
    <source>
        <dbReference type="Proteomes" id="UP001595557"/>
    </source>
</evidence>
<organism evidence="1 2">
    <name type="scientific">Paracoccus fontiphilus</name>
    <dbReference type="NCBI Taxonomy" id="1815556"/>
    <lineage>
        <taxon>Bacteria</taxon>
        <taxon>Pseudomonadati</taxon>
        <taxon>Pseudomonadota</taxon>
        <taxon>Alphaproteobacteria</taxon>
        <taxon>Rhodobacterales</taxon>
        <taxon>Paracoccaceae</taxon>
        <taxon>Paracoccus</taxon>
    </lineage>
</organism>
<protein>
    <submittedName>
        <fullName evidence="1">Uncharacterized protein</fullName>
    </submittedName>
</protein>
<dbReference type="Proteomes" id="UP001595557">
    <property type="component" value="Unassembled WGS sequence"/>
</dbReference>
<dbReference type="EMBL" id="JBHRTE010000046">
    <property type="protein sequence ID" value="MFC3168702.1"/>
    <property type="molecule type" value="Genomic_DNA"/>
</dbReference>